<evidence type="ECO:0000313" key="3">
    <source>
        <dbReference type="Proteomes" id="UP000196573"/>
    </source>
</evidence>
<accession>A0A1X7AGS2</accession>
<sequence>MLATASSTDFFDPKLSLILDGQYTTEKSALSERNKGWGIGHIELGLSSTLGDYFYGKYMGTLHEHGSKIEYETEEAFIQTLALPDGFSLRAGRFLSDVGYLNGQHAHADSFSSRPAVYRGMLGDHYYDDGARLSYVMPTDIYWVLGAEAFRGKKMRAVGITDPESVGVYTAFTKIGGDFDEENSWQLGLSYLRNRNGAGVSELDHDEEEHEDHEHHDEHGDHEEHGHEDEGHHEHAGHDDHNHSHGAAYTGKDTYLAEAVWKWAPGGNYKYQSLTLSGEYLISKNISQTIKNDENHEGFYLSGVYQMSPEWFAGVRYGEVEGYEAHGDHFHEQTLKETDVVLGWTRSHAMTVKLQYTHQSGDDLPNIAGDMLTLQFTMSLGDHDAHSF</sequence>
<proteinExistence type="predicted"/>
<dbReference type="Gene3D" id="2.40.160.10">
    <property type="entry name" value="Porin"/>
    <property type="match status" value="1"/>
</dbReference>
<feature type="region of interest" description="Disordered" evidence="1">
    <location>
        <begin position="201"/>
        <end position="246"/>
    </location>
</feature>
<evidence type="ECO:0000313" key="2">
    <source>
        <dbReference type="EMBL" id="SMA39395.1"/>
    </source>
</evidence>
<organism evidence="2 3">
    <name type="scientific">Parendozoicomonas haliclonae</name>
    <dbReference type="NCBI Taxonomy" id="1960125"/>
    <lineage>
        <taxon>Bacteria</taxon>
        <taxon>Pseudomonadati</taxon>
        <taxon>Pseudomonadota</taxon>
        <taxon>Gammaproteobacteria</taxon>
        <taxon>Oceanospirillales</taxon>
        <taxon>Endozoicomonadaceae</taxon>
        <taxon>Parendozoicomonas</taxon>
    </lineage>
</organism>
<dbReference type="AlphaFoldDB" id="A0A1X7AGS2"/>
<dbReference type="InterPro" id="IPR023614">
    <property type="entry name" value="Porin_dom_sf"/>
</dbReference>
<keyword evidence="3" id="KW-1185">Reference proteome</keyword>
<dbReference type="OrthoDB" id="9788733at2"/>
<evidence type="ECO:0000256" key="1">
    <source>
        <dbReference type="SAM" id="MobiDB-lite"/>
    </source>
</evidence>
<reference evidence="2 3" key="1">
    <citation type="submission" date="2017-03" db="EMBL/GenBank/DDBJ databases">
        <authorList>
            <person name="Afonso C.L."/>
            <person name="Miller P.J."/>
            <person name="Scott M.A."/>
            <person name="Spackman E."/>
            <person name="Goraichik I."/>
            <person name="Dimitrov K.M."/>
            <person name="Suarez D.L."/>
            <person name="Swayne D.E."/>
        </authorList>
    </citation>
    <scope>NUCLEOTIDE SEQUENCE [LARGE SCALE GENOMIC DNA]</scope>
    <source>
        <strain evidence="2">SB41UT1</strain>
    </source>
</reference>
<dbReference type="EMBL" id="FWPT01000002">
    <property type="protein sequence ID" value="SMA39395.1"/>
    <property type="molecule type" value="Genomic_DNA"/>
</dbReference>
<dbReference type="SUPFAM" id="SSF56935">
    <property type="entry name" value="Porins"/>
    <property type="match status" value="1"/>
</dbReference>
<protein>
    <recommendedName>
        <fullName evidence="4">Zinc-regulated TonB-dependent outer membrane receptor</fullName>
    </recommendedName>
</protein>
<dbReference type="Proteomes" id="UP000196573">
    <property type="component" value="Unassembled WGS sequence"/>
</dbReference>
<name>A0A1X7AGS2_9GAMM</name>
<feature type="compositionally biased region" description="Basic and acidic residues" evidence="1">
    <location>
        <begin position="212"/>
        <end position="243"/>
    </location>
</feature>
<gene>
    <name evidence="2" type="ORF">EHSB41UT_01028</name>
</gene>
<evidence type="ECO:0008006" key="4">
    <source>
        <dbReference type="Google" id="ProtNLM"/>
    </source>
</evidence>